<dbReference type="Gene3D" id="2.170.130.10">
    <property type="entry name" value="TonB-dependent receptor, plug domain"/>
    <property type="match status" value="1"/>
</dbReference>
<feature type="short sequence motif" description="TonB C-terminal box" evidence="10">
    <location>
        <begin position="962"/>
        <end position="979"/>
    </location>
</feature>
<feature type="signal peptide" evidence="12">
    <location>
        <begin position="1"/>
        <end position="35"/>
    </location>
</feature>
<keyword evidence="4 9" id="KW-0812">Transmembrane</keyword>
<dbReference type="SUPFAM" id="SSF56935">
    <property type="entry name" value="Porins"/>
    <property type="match status" value="1"/>
</dbReference>
<dbReference type="InterPro" id="IPR039426">
    <property type="entry name" value="TonB-dep_rcpt-like"/>
</dbReference>
<accession>A0ABU9TWP1</accession>
<dbReference type="InterPro" id="IPR000531">
    <property type="entry name" value="Beta-barrel_TonB"/>
</dbReference>
<dbReference type="Pfam" id="PF07715">
    <property type="entry name" value="Plug"/>
    <property type="match status" value="1"/>
</dbReference>
<keyword evidence="3 9" id="KW-1134">Transmembrane beta strand</keyword>
<comment type="similarity">
    <text evidence="9 11">Belongs to the TonB-dependent receptor family.</text>
</comment>
<dbReference type="InterPro" id="IPR037066">
    <property type="entry name" value="Plug_dom_sf"/>
</dbReference>
<keyword evidence="7 9" id="KW-0472">Membrane</keyword>
<evidence type="ECO:0000256" key="2">
    <source>
        <dbReference type="ARBA" id="ARBA00022448"/>
    </source>
</evidence>
<comment type="caution">
    <text evidence="15">The sequence shown here is derived from an EMBL/GenBank/DDBJ whole genome shotgun (WGS) entry which is preliminary data.</text>
</comment>
<keyword evidence="16" id="KW-1185">Reference proteome</keyword>
<evidence type="ECO:0000256" key="3">
    <source>
        <dbReference type="ARBA" id="ARBA00022452"/>
    </source>
</evidence>
<dbReference type="Pfam" id="PF00593">
    <property type="entry name" value="TonB_dep_Rec_b-barrel"/>
    <property type="match status" value="1"/>
</dbReference>
<dbReference type="EMBL" id="JBBMQU010000001">
    <property type="protein sequence ID" value="MEM5549197.1"/>
    <property type="molecule type" value="Genomic_DNA"/>
</dbReference>
<dbReference type="Proteomes" id="UP001388366">
    <property type="component" value="Unassembled WGS sequence"/>
</dbReference>
<keyword evidence="6 11" id="KW-0798">TonB box</keyword>
<feature type="domain" description="TonB-dependent receptor-like beta-barrel" evidence="13">
    <location>
        <begin position="509"/>
        <end position="945"/>
    </location>
</feature>
<evidence type="ECO:0000256" key="5">
    <source>
        <dbReference type="ARBA" id="ARBA00022729"/>
    </source>
</evidence>
<keyword evidence="5 12" id="KW-0732">Signal</keyword>
<proteinExistence type="inferred from homology"/>
<dbReference type="RefSeq" id="WP_342883040.1">
    <property type="nucleotide sequence ID" value="NZ_JBBMQU010000001.1"/>
</dbReference>
<sequence>MKITNKAHAVAFKKSSLTIGLSAALFSGLSFQGVAAESDEINKVERIQVTGSRISKAKLSQPAPIVTITAEDIAKGGTPDLGSILAELPSVGATDTLVGNNNSNASAGVSSADLRRLGAARTLVLVNGKRHVAGAPGSSQVDLNTIPSALIEKIEIITGGASAIYGSDAVSGVINVILKDNFDGLQFNASVGNSTEGVGTENHSFSVVAGTDIAGGKGNITFHAGQDRVRQVLANNLRQSNAYGDVDNPLNTGENDGIPDRLTVPNVLSERISENGVINPFGTNGSIYTFNNSGVAQLMPAREASGSFAFGNFPDGCEFCANTQDYENVLPSLEKLTLGSTLNYNLTDNHTFYSDFKFVRSEIEQQFQPSFQFGNISINVEDNPYLDSNLRQQLLSEGTTSVAMSKFFGELGNRSADNERELFRVVTGFKGFFTLSETDFDYDFYYVYGQTGNRRKTLNDLIPDNLAAALDAVIDPATGEAACRSQVPSLQGEGYTDPASVNGDACIAYNAFGFDQASAAAKDYVSADVTRTDTITQEFIGGSVTFDTGEFFELQGGAIGLATGFEYREETSESITDEFTKAGFLSNAATPDAYGEFDVTEAFIEVNLPLLANVAFAKELGIDAAYRTADYSHAGTADAWKVGLLYRPVDDVRIRGTYGQAVRAPNIAEAFNPQSPGFGRVSDPCDADNIGNNPNRSANCAALGIPADFQANDNVSVDVISGGNPELESETSTSLTAGIVWTPSFFENFSLTIDYYDIEIEDAISFIATQSIADNCVDAADGPDASFCSQVDRDPITNDVTLVRSGFLNAAATTTRGIEADFDYDMNLADYSLHGGLKLNLFVNHLIELEDFEFQSRPDTVNVENGEVGDPEWQARFSAVYKYNDLTLNWTTRYIDRSARFDLSPDGDIEEDLQPGYVGSIITHDISASYFVFENTRVDFGLRNLTDKLPPAYISASGGDEAIYDAVGRRFFANLSVNF</sequence>
<name>A0ABU9TWP1_9GAMM</name>
<evidence type="ECO:0000313" key="15">
    <source>
        <dbReference type="EMBL" id="MEM5549197.1"/>
    </source>
</evidence>
<comment type="subcellular location">
    <subcellularLocation>
        <location evidence="1 9">Cell outer membrane</location>
        <topology evidence="1 9">Multi-pass membrane protein</topology>
    </subcellularLocation>
</comment>
<dbReference type="InterPro" id="IPR010917">
    <property type="entry name" value="TonB_rcpt_CS"/>
</dbReference>
<evidence type="ECO:0000256" key="8">
    <source>
        <dbReference type="ARBA" id="ARBA00023237"/>
    </source>
</evidence>
<evidence type="ECO:0000256" key="11">
    <source>
        <dbReference type="RuleBase" id="RU003357"/>
    </source>
</evidence>
<dbReference type="PROSITE" id="PS01156">
    <property type="entry name" value="TONB_DEPENDENT_REC_2"/>
    <property type="match status" value="1"/>
</dbReference>
<protein>
    <submittedName>
        <fullName evidence="15">TonB-dependent receptor</fullName>
    </submittedName>
</protein>
<evidence type="ECO:0000313" key="16">
    <source>
        <dbReference type="Proteomes" id="UP001388366"/>
    </source>
</evidence>
<gene>
    <name evidence="15" type="ORF">WNY63_00420</name>
</gene>
<feature type="chain" id="PRO_5046710041" evidence="12">
    <location>
        <begin position="36"/>
        <end position="979"/>
    </location>
</feature>
<dbReference type="PANTHER" id="PTHR47234:SF2">
    <property type="entry name" value="TONB-DEPENDENT RECEPTOR"/>
    <property type="match status" value="1"/>
</dbReference>
<dbReference type="Gene3D" id="2.40.170.20">
    <property type="entry name" value="TonB-dependent receptor, beta-barrel domain"/>
    <property type="match status" value="1"/>
</dbReference>
<evidence type="ECO:0000256" key="10">
    <source>
        <dbReference type="PROSITE-ProRule" id="PRU10144"/>
    </source>
</evidence>
<dbReference type="PROSITE" id="PS52016">
    <property type="entry name" value="TONB_DEPENDENT_REC_3"/>
    <property type="match status" value="1"/>
</dbReference>
<evidence type="ECO:0000256" key="4">
    <source>
        <dbReference type="ARBA" id="ARBA00022692"/>
    </source>
</evidence>
<evidence type="ECO:0000259" key="14">
    <source>
        <dbReference type="Pfam" id="PF07715"/>
    </source>
</evidence>
<evidence type="ECO:0000256" key="12">
    <source>
        <dbReference type="SAM" id="SignalP"/>
    </source>
</evidence>
<evidence type="ECO:0000256" key="7">
    <source>
        <dbReference type="ARBA" id="ARBA00023136"/>
    </source>
</evidence>
<reference evidence="15 16" key="1">
    <citation type="submission" date="2024-03" db="EMBL/GenBank/DDBJ databases">
        <title>Community enrichment and isolation of bacterial strains for fucoidan degradation.</title>
        <authorList>
            <person name="Sichert A."/>
        </authorList>
    </citation>
    <scope>NUCLEOTIDE SEQUENCE [LARGE SCALE GENOMIC DNA]</scope>
    <source>
        <strain evidence="15 16">AS81</strain>
    </source>
</reference>
<feature type="domain" description="TonB-dependent receptor plug" evidence="14">
    <location>
        <begin position="58"/>
        <end position="173"/>
    </location>
</feature>
<evidence type="ECO:0000256" key="1">
    <source>
        <dbReference type="ARBA" id="ARBA00004571"/>
    </source>
</evidence>
<keyword evidence="8 9" id="KW-0998">Cell outer membrane</keyword>
<evidence type="ECO:0000259" key="13">
    <source>
        <dbReference type="Pfam" id="PF00593"/>
    </source>
</evidence>
<dbReference type="InterPro" id="IPR012910">
    <property type="entry name" value="Plug_dom"/>
</dbReference>
<keyword evidence="2 9" id="KW-0813">Transport</keyword>
<evidence type="ECO:0000256" key="9">
    <source>
        <dbReference type="PROSITE-ProRule" id="PRU01360"/>
    </source>
</evidence>
<keyword evidence="15" id="KW-0675">Receptor</keyword>
<dbReference type="InterPro" id="IPR036942">
    <property type="entry name" value="Beta-barrel_TonB_sf"/>
</dbReference>
<evidence type="ECO:0000256" key="6">
    <source>
        <dbReference type="ARBA" id="ARBA00023077"/>
    </source>
</evidence>
<dbReference type="PANTHER" id="PTHR47234">
    <property type="match status" value="1"/>
</dbReference>
<organism evidence="15 16">
    <name type="scientific">Pseudoalteromonas neustonica</name>
    <dbReference type="NCBI Taxonomy" id="1840331"/>
    <lineage>
        <taxon>Bacteria</taxon>
        <taxon>Pseudomonadati</taxon>
        <taxon>Pseudomonadota</taxon>
        <taxon>Gammaproteobacteria</taxon>
        <taxon>Alteromonadales</taxon>
        <taxon>Pseudoalteromonadaceae</taxon>
        <taxon>Pseudoalteromonas</taxon>
    </lineage>
</organism>